<dbReference type="PROSITE" id="PS50871">
    <property type="entry name" value="C1Q"/>
    <property type="match status" value="1"/>
</dbReference>
<feature type="signal peptide" evidence="4">
    <location>
        <begin position="1"/>
        <end position="19"/>
    </location>
</feature>
<evidence type="ECO:0000259" key="5">
    <source>
        <dbReference type="PROSITE" id="PS50871"/>
    </source>
</evidence>
<keyword evidence="4" id="KW-0732">Signal</keyword>
<dbReference type="InterPro" id="IPR001073">
    <property type="entry name" value="C1q_dom"/>
</dbReference>
<evidence type="ECO:0000313" key="6">
    <source>
        <dbReference type="EMBL" id="CAG5113529.1"/>
    </source>
</evidence>
<dbReference type="SMART" id="SM00110">
    <property type="entry name" value="C1Q"/>
    <property type="match status" value="1"/>
</dbReference>
<name>A0ABN7T7T3_OIKDI</name>
<dbReference type="InterPro" id="IPR050392">
    <property type="entry name" value="Collagen/C1q_domain"/>
</dbReference>
<dbReference type="PANTHER" id="PTHR15427:SF33">
    <property type="entry name" value="COLLAGEN IV NC1 DOMAIN-CONTAINING PROTEIN"/>
    <property type="match status" value="1"/>
</dbReference>
<dbReference type="Proteomes" id="UP001158576">
    <property type="component" value="Chromosome 2"/>
</dbReference>
<proteinExistence type="predicted"/>
<dbReference type="EMBL" id="OU015567">
    <property type="protein sequence ID" value="CAG5113529.1"/>
    <property type="molecule type" value="Genomic_DNA"/>
</dbReference>
<reference evidence="6 7" key="1">
    <citation type="submission" date="2021-04" db="EMBL/GenBank/DDBJ databases">
        <authorList>
            <person name="Bliznina A."/>
        </authorList>
    </citation>
    <scope>NUCLEOTIDE SEQUENCE [LARGE SCALE GENOMIC DNA]</scope>
</reference>
<evidence type="ECO:0000256" key="2">
    <source>
        <dbReference type="ARBA" id="ARBA00022525"/>
    </source>
</evidence>
<evidence type="ECO:0000256" key="4">
    <source>
        <dbReference type="SAM" id="SignalP"/>
    </source>
</evidence>
<dbReference type="Gene3D" id="2.60.120.40">
    <property type="match status" value="1"/>
</dbReference>
<feature type="region of interest" description="Disordered" evidence="3">
    <location>
        <begin position="79"/>
        <end position="148"/>
    </location>
</feature>
<feature type="compositionally biased region" description="Basic residues" evidence="3">
    <location>
        <begin position="95"/>
        <end position="114"/>
    </location>
</feature>
<dbReference type="PANTHER" id="PTHR15427">
    <property type="entry name" value="EMILIN ELASTIN MICROFIBRIL INTERFACE-LOCATED PROTEIN ELASTIN MICROFIBRIL INTERFACER"/>
    <property type="match status" value="1"/>
</dbReference>
<evidence type="ECO:0000313" key="7">
    <source>
        <dbReference type="Proteomes" id="UP001158576"/>
    </source>
</evidence>
<gene>
    <name evidence="6" type="ORF">OKIOD_LOCUS16393</name>
</gene>
<evidence type="ECO:0000256" key="3">
    <source>
        <dbReference type="SAM" id="MobiDB-lite"/>
    </source>
</evidence>
<keyword evidence="7" id="KW-1185">Reference proteome</keyword>
<evidence type="ECO:0000256" key="1">
    <source>
        <dbReference type="ARBA" id="ARBA00004613"/>
    </source>
</evidence>
<sequence>MRNLLPLICLLIDVVSAQAAFMYGRAQPEKEYKTHYESSYGIAQGPARAFHSSESLSESLANPSIRHSVRILNQRRAIHRAAPDQLGNHGTNDRPKKRRGLSSSRRNKRTRTRSAGRTGPVGPIGPPGPMGLMGRTGPAGPPGPPGQCDRSYCVGGASMNDVSSSYSQPTEDLFAAFTVGLTRNFTRTSRNKGVVRFDKVQLTYPRNIGYDTNTGVYTTPISGIYHLTTSAFALEKPLFLSIVQDGTQRLCTVTSQLKYQTSSCSVTVYLNAGSSIYVQLIKGSLFGHSYLFTTFSGHRLH</sequence>
<feature type="domain" description="C1q" evidence="5">
    <location>
        <begin position="170"/>
        <end position="301"/>
    </location>
</feature>
<protein>
    <submittedName>
        <fullName evidence="6">Oidioi.mRNA.OKI2018_I69.chr2.g7628.t2.cds</fullName>
    </submittedName>
</protein>
<feature type="chain" id="PRO_5045901386" evidence="4">
    <location>
        <begin position="20"/>
        <end position="301"/>
    </location>
</feature>
<organism evidence="6 7">
    <name type="scientific">Oikopleura dioica</name>
    <name type="common">Tunicate</name>
    <dbReference type="NCBI Taxonomy" id="34765"/>
    <lineage>
        <taxon>Eukaryota</taxon>
        <taxon>Metazoa</taxon>
        <taxon>Chordata</taxon>
        <taxon>Tunicata</taxon>
        <taxon>Appendicularia</taxon>
        <taxon>Copelata</taxon>
        <taxon>Oikopleuridae</taxon>
        <taxon>Oikopleura</taxon>
    </lineage>
</organism>
<comment type="subcellular location">
    <subcellularLocation>
        <location evidence="1">Secreted</location>
    </subcellularLocation>
</comment>
<keyword evidence="2" id="KW-0964">Secreted</keyword>
<dbReference type="InterPro" id="IPR008983">
    <property type="entry name" value="Tumour_necrosis_fac-like_dom"/>
</dbReference>
<dbReference type="Pfam" id="PF00386">
    <property type="entry name" value="C1q"/>
    <property type="match status" value="1"/>
</dbReference>
<dbReference type="SUPFAM" id="SSF49842">
    <property type="entry name" value="TNF-like"/>
    <property type="match status" value="1"/>
</dbReference>
<accession>A0ABN7T7T3</accession>